<accession>D7DW89</accession>
<dbReference type="Pfam" id="PF01724">
    <property type="entry name" value="DUF29"/>
    <property type="match status" value="1"/>
</dbReference>
<dbReference type="Proteomes" id="UP000001511">
    <property type="component" value="Chromosome"/>
</dbReference>
<reference evidence="1 2" key="1">
    <citation type="journal article" date="2010" name="PLoS ONE">
        <title>Genome erosion in a nitrogen-fixing vertically transmitted endosymbiotic multicellular cyanobacterium.</title>
        <authorList>
            <person name="Ran L."/>
            <person name="Larsson J."/>
            <person name="Vigil-Stenman T."/>
            <person name="Nylander J.A."/>
            <person name="Ininbergs K."/>
            <person name="Zheng W.W."/>
            <person name="Lapidus A."/>
            <person name="Lowry S."/>
            <person name="Haselkorn R."/>
            <person name="Bergman B."/>
        </authorList>
    </citation>
    <scope>NUCLEOTIDE SEQUENCE [LARGE SCALE GENOMIC DNA]</scope>
    <source>
        <strain evidence="1 2">0708</strain>
    </source>
</reference>
<dbReference type="STRING" id="551115.Aazo_1914"/>
<dbReference type="RefSeq" id="WP_013191023.1">
    <property type="nucleotide sequence ID" value="NC_014248.1"/>
</dbReference>
<dbReference type="OrthoDB" id="5769308at2"/>
<gene>
    <name evidence="1" type="ordered locus">Aazo_1914</name>
</gene>
<organism evidence="1 2">
    <name type="scientific">Nostoc azollae (strain 0708)</name>
    <name type="common">Anabaena azollae (strain 0708)</name>
    <dbReference type="NCBI Taxonomy" id="551115"/>
    <lineage>
        <taxon>Bacteria</taxon>
        <taxon>Bacillati</taxon>
        <taxon>Cyanobacteriota</taxon>
        <taxon>Cyanophyceae</taxon>
        <taxon>Nostocales</taxon>
        <taxon>Nostocaceae</taxon>
        <taxon>Trichormus</taxon>
    </lineage>
</organism>
<dbReference type="PANTHER" id="PTHR34235">
    <property type="entry name" value="SLR1203 PROTEIN-RELATED"/>
    <property type="match status" value="1"/>
</dbReference>
<dbReference type="Gene3D" id="1.20.1220.20">
    <property type="entry name" value="Uncharcterised protein PF01724"/>
    <property type="match status" value="1"/>
</dbReference>
<dbReference type="InterPro" id="IPR002636">
    <property type="entry name" value="DUF29"/>
</dbReference>
<dbReference type="EMBL" id="CP002059">
    <property type="protein sequence ID" value="ADI64006.1"/>
    <property type="molecule type" value="Genomic_DNA"/>
</dbReference>
<evidence type="ECO:0008006" key="3">
    <source>
        <dbReference type="Google" id="ProtNLM"/>
    </source>
</evidence>
<keyword evidence="2" id="KW-1185">Reference proteome</keyword>
<name>D7DW89_NOSA0</name>
<evidence type="ECO:0000313" key="2">
    <source>
        <dbReference type="Proteomes" id="UP000001511"/>
    </source>
</evidence>
<dbReference type="PANTHER" id="PTHR34235:SF4">
    <property type="entry name" value="SLR0291 PROTEIN"/>
    <property type="match status" value="1"/>
</dbReference>
<dbReference type="KEGG" id="naz:Aazo_1914"/>
<proteinExistence type="predicted"/>
<sequence>MNQANHDSDFFAWTQEQAHLLRKGQFHQIDFAHIAEELEDTGRSEKRELESRLEVLLIHLLKNKLQNH</sequence>
<dbReference type="eggNOG" id="COG0639">
    <property type="taxonomic scope" value="Bacteria"/>
</dbReference>
<dbReference type="HOGENOM" id="CLU_116670_3_2_3"/>
<dbReference type="AlphaFoldDB" id="D7DW89"/>
<evidence type="ECO:0000313" key="1">
    <source>
        <dbReference type="EMBL" id="ADI64006.1"/>
    </source>
</evidence>
<protein>
    <recommendedName>
        <fullName evidence="3">DUF29 domain-containing protein</fullName>
    </recommendedName>
</protein>